<keyword evidence="2" id="KW-0378">Hydrolase</keyword>
<dbReference type="SUPFAM" id="SSF56601">
    <property type="entry name" value="beta-lactamase/transpeptidase-like"/>
    <property type="match status" value="1"/>
</dbReference>
<evidence type="ECO:0000313" key="2">
    <source>
        <dbReference type="EMBL" id="GIJ06195.1"/>
    </source>
</evidence>
<dbReference type="AlphaFoldDB" id="A0A8J4DMI3"/>
<feature type="domain" description="Beta-lactamase-related" evidence="1">
    <location>
        <begin position="17"/>
        <end position="376"/>
    </location>
</feature>
<evidence type="ECO:0000313" key="3">
    <source>
        <dbReference type="Proteomes" id="UP000652013"/>
    </source>
</evidence>
<organism evidence="2 3">
    <name type="scientific">Spirilliplanes yamanashiensis</name>
    <dbReference type="NCBI Taxonomy" id="42233"/>
    <lineage>
        <taxon>Bacteria</taxon>
        <taxon>Bacillati</taxon>
        <taxon>Actinomycetota</taxon>
        <taxon>Actinomycetes</taxon>
        <taxon>Micromonosporales</taxon>
        <taxon>Micromonosporaceae</taxon>
        <taxon>Spirilliplanes</taxon>
    </lineage>
</organism>
<dbReference type="InterPro" id="IPR050789">
    <property type="entry name" value="Diverse_Enzym_Activities"/>
</dbReference>
<evidence type="ECO:0000259" key="1">
    <source>
        <dbReference type="Pfam" id="PF00144"/>
    </source>
</evidence>
<sequence length="399" mass="42674">MSTSGLSKAGLDRMHEVMAAHVRNGDVPGLVTAVSRHGESYVDVVGAATVGGAPMKRDTIFRISSMTKPITAVATLILAEECRLRLDEPVDRLLPELAGRRVLTRLDADLDDTEPARRPITVRDLLTFTAGSGMLMGPPGAYPIADALADSGLPGGPPRSAPAPEAAEWLRRFAELPLMHQPGEQWMYHTGSTILGALVERAAGQSFESFLQDRVFEPLGMHDTGFAVPEAKLGRLATVYLNDGAGGLGVYDGVDDSRWRETPAFPDGGADLVSTVDDYLAFAHMLLARGRHPGGRLLSRHSVEAMTSDQLTPAQKARTGPGLFDNHGYGYGVSVVTRRDTPALSPGAYGWDGGLGSCWANDPGEDTVAILLTQKMWDSPEPPPIRSDFFATVYAALDD</sequence>
<keyword evidence="3" id="KW-1185">Reference proteome</keyword>
<dbReference type="PANTHER" id="PTHR43283">
    <property type="entry name" value="BETA-LACTAMASE-RELATED"/>
    <property type="match status" value="1"/>
</dbReference>
<dbReference type="InterPro" id="IPR012338">
    <property type="entry name" value="Beta-lactam/transpept-like"/>
</dbReference>
<dbReference type="Proteomes" id="UP000652013">
    <property type="component" value="Unassembled WGS sequence"/>
</dbReference>
<proteinExistence type="predicted"/>
<dbReference type="RefSeq" id="WP_203941382.1">
    <property type="nucleotide sequence ID" value="NZ_BAAAGJ010000014.1"/>
</dbReference>
<dbReference type="PANTHER" id="PTHR43283:SF3">
    <property type="entry name" value="BETA-LACTAMASE FAMILY PROTEIN (AFU_ORTHOLOGUE AFUA_5G07500)"/>
    <property type="match status" value="1"/>
</dbReference>
<dbReference type="EMBL" id="BOOY01000039">
    <property type="protein sequence ID" value="GIJ06195.1"/>
    <property type="molecule type" value="Genomic_DNA"/>
</dbReference>
<dbReference type="Pfam" id="PF00144">
    <property type="entry name" value="Beta-lactamase"/>
    <property type="match status" value="1"/>
</dbReference>
<dbReference type="InterPro" id="IPR001466">
    <property type="entry name" value="Beta-lactam-related"/>
</dbReference>
<dbReference type="Gene3D" id="3.40.710.10">
    <property type="entry name" value="DD-peptidase/beta-lactamase superfamily"/>
    <property type="match status" value="1"/>
</dbReference>
<dbReference type="GO" id="GO:0016787">
    <property type="term" value="F:hydrolase activity"/>
    <property type="evidence" value="ECO:0007669"/>
    <property type="project" value="UniProtKB-KW"/>
</dbReference>
<comment type="caution">
    <text evidence="2">The sequence shown here is derived from an EMBL/GenBank/DDBJ whole genome shotgun (WGS) entry which is preliminary data.</text>
</comment>
<accession>A0A8J4DMI3</accession>
<protein>
    <submittedName>
        <fullName evidence="2">Serine hydrolase</fullName>
    </submittedName>
</protein>
<gene>
    <name evidence="2" type="ORF">Sya03_55470</name>
</gene>
<reference evidence="2" key="1">
    <citation type="submission" date="2021-01" db="EMBL/GenBank/DDBJ databases">
        <title>Whole genome shotgun sequence of Spirilliplanes yamanashiensis NBRC 15828.</title>
        <authorList>
            <person name="Komaki H."/>
            <person name="Tamura T."/>
        </authorList>
    </citation>
    <scope>NUCLEOTIDE SEQUENCE</scope>
    <source>
        <strain evidence="2">NBRC 15828</strain>
    </source>
</reference>
<name>A0A8J4DMI3_9ACTN</name>